<reference evidence="4 5" key="1">
    <citation type="journal article" date="2019" name="Sci. Rep.">
        <title>A high-quality genome of Eragrostis curvula grass provides insights into Poaceae evolution and supports new strategies to enhance forage quality.</title>
        <authorList>
            <person name="Carballo J."/>
            <person name="Santos B.A.C.M."/>
            <person name="Zappacosta D."/>
            <person name="Garbus I."/>
            <person name="Selva J.P."/>
            <person name="Gallo C.A."/>
            <person name="Diaz A."/>
            <person name="Albertini E."/>
            <person name="Caccamo M."/>
            <person name="Echenique V."/>
        </authorList>
    </citation>
    <scope>NUCLEOTIDE SEQUENCE [LARGE SCALE GENOMIC DNA]</scope>
    <source>
        <strain evidence="5">cv. Victoria</strain>
        <tissue evidence="4">Leaf</tissue>
    </source>
</reference>
<dbReference type="Gramene" id="TVU07757">
    <property type="protein sequence ID" value="TVU07757"/>
    <property type="gene ID" value="EJB05_41126"/>
</dbReference>
<feature type="region of interest" description="Disordered" evidence="3">
    <location>
        <begin position="63"/>
        <end position="112"/>
    </location>
</feature>
<protein>
    <submittedName>
        <fullName evidence="4">Uncharacterized protein</fullName>
    </submittedName>
</protein>
<dbReference type="AlphaFoldDB" id="A0A5J9T931"/>
<dbReference type="PANTHER" id="PTHR33172">
    <property type="entry name" value="OS08G0516900 PROTEIN"/>
    <property type="match status" value="1"/>
</dbReference>
<evidence type="ECO:0000256" key="3">
    <source>
        <dbReference type="SAM" id="MobiDB-lite"/>
    </source>
</evidence>
<comment type="subcellular location">
    <subcellularLocation>
        <location evidence="1">Nucleus</location>
    </subcellularLocation>
</comment>
<evidence type="ECO:0000313" key="5">
    <source>
        <dbReference type="Proteomes" id="UP000324897"/>
    </source>
</evidence>
<proteinExistence type="predicted"/>
<feature type="region of interest" description="Disordered" evidence="3">
    <location>
        <begin position="13"/>
        <end position="51"/>
    </location>
</feature>
<gene>
    <name evidence="4" type="ORF">EJB05_41126</name>
</gene>
<dbReference type="EMBL" id="RWGY01000039">
    <property type="protein sequence ID" value="TVU07757.1"/>
    <property type="molecule type" value="Genomic_DNA"/>
</dbReference>
<accession>A0A5J9T931</accession>
<dbReference type="InterPro" id="IPR051992">
    <property type="entry name" value="OxStress_Response_Reg"/>
</dbReference>
<name>A0A5J9T931_9POAL</name>
<comment type="caution">
    <text evidence="4">The sequence shown here is derived from an EMBL/GenBank/DDBJ whole genome shotgun (WGS) entry which is preliminary data.</text>
</comment>
<dbReference type="GO" id="GO:0005634">
    <property type="term" value="C:nucleus"/>
    <property type="evidence" value="ECO:0007669"/>
    <property type="project" value="UniProtKB-SubCell"/>
</dbReference>
<evidence type="ECO:0000256" key="1">
    <source>
        <dbReference type="ARBA" id="ARBA00004123"/>
    </source>
</evidence>
<keyword evidence="2" id="KW-0539">Nucleus</keyword>
<dbReference type="GO" id="GO:0006950">
    <property type="term" value="P:response to stress"/>
    <property type="evidence" value="ECO:0007669"/>
    <property type="project" value="UniProtKB-ARBA"/>
</dbReference>
<feature type="compositionally biased region" description="Acidic residues" evidence="3">
    <location>
        <begin position="85"/>
        <end position="98"/>
    </location>
</feature>
<evidence type="ECO:0000256" key="2">
    <source>
        <dbReference type="ARBA" id="ARBA00023242"/>
    </source>
</evidence>
<dbReference type="OrthoDB" id="696276at2759"/>
<dbReference type="Proteomes" id="UP000324897">
    <property type="component" value="Chromosome 3"/>
</dbReference>
<dbReference type="PANTHER" id="PTHR33172:SF90">
    <property type="entry name" value="OS06G0698748 PROTEIN"/>
    <property type="match status" value="1"/>
</dbReference>
<feature type="compositionally biased region" description="Acidic residues" evidence="3">
    <location>
        <begin position="67"/>
        <end position="76"/>
    </location>
</feature>
<keyword evidence="5" id="KW-1185">Reference proteome</keyword>
<sequence>MSVVATVAAAVGPAAAGAAAYGGPQLCGSGRARKRKDVAQDQEAADQGDDVASVARQSYGLFVLERVDEDEEEEEERSSIGAASDQEDRDEEDGDEADSGSSTAATRPRRKHVNSAGALACMDALDDALPIKRGLSNFFSGKSRSFANLQDAAAAVTSARDLAKPENPFNKRRRVLRCCSIRRVASTSLTALPPFLPPAANDENNGVDGGDSG</sequence>
<organism evidence="4 5">
    <name type="scientific">Eragrostis curvula</name>
    <name type="common">weeping love grass</name>
    <dbReference type="NCBI Taxonomy" id="38414"/>
    <lineage>
        <taxon>Eukaryota</taxon>
        <taxon>Viridiplantae</taxon>
        <taxon>Streptophyta</taxon>
        <taxon>Embryophyta</taxon>
        <taxon>Tracheophyta</taxon>
        <taxon>Spermatophyta</taxon>
        <taxon>Magnoliopsida</taxon>
        <taxon>Liliopsida</taxon>
        <taxon>Poales</taxon>
        <taxon>Poaceae</taxon>
        <taxon>PACMAD clade</taxon>
        <taxon>Chloridoideae</taxon>
        <taxon>Eragrostideae</taxon>
        <taxon>Eragrostidinae</taxon>
        <taxon>Eragrostis</taxon>
    </lineage>
</organism>
<feature type="compositionally biased region" description="Low complexity" evidence="3">
    <location>
        <begin position="13"/>
        <end position="23"/>
    </location>
</feature>
<evidence type="ECO:0000313" key="4">
    <source>
        <dbReference type="EMBL" id="TVU07757.1"/>
    </source>
</evidence>